<protein>
    <submittedName>
        <fullName evidence="15">Iron complex outermembrane recepter protein</fullName>
    </submittedName>
</protein>
<keyword evidence="6" id="KW-0408">Iron</keyword>
<evidence type="ECO:0000256" key="6">
    <source>
        <dbReference type="ARBA" id="ARBA00023004"/>
    </source>
</evidence>
<sequence>MQPMAYIKAPSIFVFLFFTFSFFAQEVQKDSVNQLDEIILIEDITIRNATGITPHSIINGQTFQKFNPIDITSAVNQIPGVYVLSGALNTNRITIRGVGARTPFGTDKLRMYFNGIPVTNGTGSSTIEAFDLENLGKIEVIKGPKGTAFGTNLGGAILLDTKDHEENQTKLTNSFTLGSYQMLKENLSFTHSEDNFNLSFSYNHFETDGYRQNNSFDRDGFLLNTNVDLSEKSKLGLLVNYIDYTAQIPSSLNQTDFDEDPTRAAGNWLAAQGFEANKYVLAGLYHTYEFNTSLKNTTSVFYTYLDHYEPRPFNILDEFTNGFGVRSQFKGMAGSFEYTFGGELYKDEYHWGTFRNLYRDNNGNGSLQGDRLSDNSEFRRQFNLFGTLTHTITTRFSAQLGLNLNKTNYNFQDLFNQGDANTSADRNFDAILLPSFGLQYLFAGGKLYANVSRGFSNPSLEETLTPDGVINPDIAQETGTNYELGGMSTLFNEHLFLDWSLYHMDINNLLVAQRVGEDQFIGRNAGETRHQGLELSARSVFELCKDLKVYPYLNYTFSNHSFVNFVDGDDDFSGNPLTGVPKHRISSGLDIKHTAGFQLNLTHQFVDEIPLTDANSLSSDSFNVFNAKLGYEAQLSNHFSLGLNVGANNLFDIRYAQSVLINAVGFGGALPRYFYPGNDRNFYGGVKLGYLF</sequence>
<evidence type="ECO:0000259" key="14">
    <source>
        <dbReference type="Pfam" id="PF07715"/>
    </source>
</evidence>
<evidence type="ECO:0000256" key="9">
    <source>
        <dbReference type="ARBA" id="ARBA00023136"/>
    </source>
</evidence>
<dbReference type="EMBL" id="OBEH01000001">
    <property type="protein sequence ID" value="SNY94720.1"/>
    <property type="molecule type" value="Genomic_DNA"/>
</dbReference>
<dbReference type="AlphaFoldDB" id="A0A285MC40"/>
<dbReference type="Gene3D" id="2.170.130.10">
    <property type="entry name" value="TonB-dependent receptor, plug domain"/>
    <property type="match status" value="1"/>
</dbReference>
<dbReference type="PANTHER" id="PTHR32552:SF81">
    <property type="entry name" value="TONB-DEPENDENT OUTER MEMBRANE RECEPTOR"/>
    <property type="match status" value="1"/>
</dbReference>
<dbReference type="InterPro" id="IPR012910">
    <property type="entry name" value="Plug_dom"/>
</dbReference>
<keyword evidence="8 12" id="KW-0798">TonB box</keyword>
<dbReference type="SUPFAM" id="SSF56935">
    <property type="entry name" value="Porins"/>
    <property type="match status" value="1"/>
</dbReference>
<comment type="subcellular location">
    <subcellularLocation>
        <location evidence="1 11">Cell outer membrane</location>
        <topology evidence="1 11">Multi-pass membrane protein</topology>
    </subcellularLocation>
</comment>
<feature type="domain" description="TonB-dependent receptor plug" evidence="14">
    <location>
        <begin position="55"/>
        <end position="155"/>
    </location>
</feature>
<dbReference type="Proteomes" id="UP000219048">
    <property type="component" value="Unassembled WGS sequence"/>
</dbReference>
<keyword evidence="16" id="KW-1185">Reference proteome</keyword>
<evidence type="ECO:0000256" key="10">
    <source>
        <dbReference type="ARBA" id="ARBA00023237"/>
    </source>
</evidence>
<evidence type="ECO:0000256" key="3">
    <source>
        <dbReference type="ARBA" id="ARBA00022452"/>
    </source>
</evidence>
<dbReference type="Pfam" id="PF07715">
    <property type="entry name" value="Plug"/>
    <property type="match status" value="1"/>
</dbReference>
<dbReference type="GO" id="GO:0006826">
    <property type="term" value="P:iron ion transport"/>
    <property type="evidence" value="ECO:0007669"/>
    <property type="project" value="UniProtKB-KW"/>
</dbReference>
<dbReference type="Gene3D" id="2.40.170.20">
    <property type="entry name" value="TonB-dependent receptor, beta-barrel domain"/>
    <property type="match status" value="1"/>
</dbReference>
<evidence type="ECO:0000313" key="15">
    <source>
        <dbReference type="EMBL" id="SNY94720.1"/>
    </source>
</evidence>
<accession>A0A285MC40</accession>
<evidence type="ECO:0000256" key="4">
    <source>
        <dbReference type="ARBA" id="ARBA00022496"/>
    </source>
</evidence>
<keyword evidence="7" id="KW-0406">Ion transport</keyword>
<keyword evidence="4" id="KW-0410">Iron transport</keyword>
<name>A0A285MC40_9FLAO</name>
<dbReference type="OrthoDB" id="9782587at2"/>
<reference evidence="16" key="1">
    <citation type="submission" date="2017-09" db="EMBL/GenBank/DDBJ databases">
        <authorList>
            <person name="Varghese N."/>
            <person name="Submissions S."/>
        </authorList>
    </citation>
    <scope>NUCLEOTIDE SEQUENCE [LARGE SCALE GENOMIC DNA]</scope>
    <source>
        <strain evidence="16">DSM 25885</strain>
    </source>
</reference>
<keyword evidence="2 11" id="KW-0813">Transport</keyword>
<dbReference type="GO" id="GO:0009279">
    <property type="term" value="C:cell outer membrane"/>
    <property type="evidence" value="ECO:0007669"/>
    <property type="project" value="UniProtKB-SubCell"/>
</dbReference>
<dbReference type="InterPro" id="IPR039426">
    <property type="entry name" value="TonB-dep_rcpt-like"/>
</dbReference>
<dbReference type="PROSITE" id="PS52016">
    <property type="entry name" value="TONB_DEPENDENT_REC_3"/>
    <property type="match status" value="1"/>
</dbReference>
<evidence type="ECO:0000256" key="2">
    <source>
        <dbReference type="ARBA" id="ARBA00022448"/>
    </source>
</evidence>
<evidence type="ECO:0000313" key="16">
    <source>
        <dbReference type="Proteomes" id="UP000219048"/>
    </source>
</evidence>
<evidence type="ECO:0000256" key="1">
    <source>
        <dbReference type="ARBA" id="ARBA00004571"/>
    </source>
</evidence>
<keyword evidence="5 11" id="KW-0812">Transmembrane</keyword>
<dbReference type="PANTHER" id="PTHR32552">
    <property type="entry name" value="FERRICHROME IRON RECEPTOR-RELATED"/>
    <property type="match status" value="1"/>
</dbReference>
<evidence type="ECO:0000256" key="8">
    <source>
        <dbReference type="ARBA" id="ARBA00023077"/>
    </source>
</evidence>
<comment type="similarity">
    <text evidence="11 12">Belongs to the TonB-dependent receptor family.</text>
</comment>
<evidence type="ECO:0000256" key="12">
    <source>
        <dbReference type="RuleBase" id="RU003357"/>
    </source>
</evidence>
<evidence type="ECO:0000256" key="11">
    <source>
        <dbReference type="PROSITE-ProRule" id="PRU01360"/>
    </source>
</evidence>
<keyword evidence="9 11" id="KW-0472">Membrane</keyword>
<dbReference type="InterPro" id="IPR036942">
    <property type="entry name" value="Beta-barrel_TonB_sf"/>
</dbReference>
<dbReference type="Pfam" id="PF00593">
    <property type="entry name" value="TonB_dep_Rec_b-barrel"/>
    <property type="match status" value="1"/>
</dbReference>
<evidence type="ECO:0000259" key="13">
    <source>
        <dbReference type="Pfam" id="PF00593"/>
    </source>
</evidence>
<dbReference type="InterPro" id="IPR037066">
    <property type="entry name" value="Plug_dom_sf"/>
</dbReference>
<evidence type="ECO:0000256" key="7">
    <source>
        <dbReference type="ARBA" id="ARBA00023065"/>
    </source>
</evidence>
<dbReference type="InterPro" id="IPR000531">
    <property type="entry name" value="Beta-barrel_TonB"/>
</dbReference>
<proteinExistence type="inferred from homology"/>
<feature type="domain" description="TonB-dependent receptor-like beta-barrel" evidence="13">
    <location>
        <begin position="227"/>
        <end position="650"/>
    </location>
</feature>
<evidence type="ECO:0000256" key="5">
    <source>
        <dbReference type="ARBA" id="ARBA00022692"/>
    </source>
</evidence>
<gene>
    <name evidence="15" type="ORF">SAMN06265377_0380</name>
</gene>
<keyword evidence="10 11" id="KW-0998">Cell outer membrane</keyword>
<organism evidence="15 16">
    <name type="scientific">Flagellimonas pacifica</name>
    <dbReference type="NCBI Taxonomy" id="1247520"/>
    <lineage>
        <taxon>Bacteria</taxon>
        <taxon>Pseudomonadati</taxon>
        <taxon>Bacteroidota</taxon>
        <taxon>Flavobacteriia</taxon>
        <taxon>Flavobacteriales</taxon>
        <taxon>Flavobacteriaceae</taxon>
        <taxon>Flagellimonas</taxon>
    </lineage>
</organism>
<keyword evidence="3 11" id="KW-1134">Transmembrane beta strand</keyword>